<dbReference type="Pfam" id="PF13280">
    <property type="entry name" value="WYL"/>
    <property type="match status" value="1"/>
</dbReference>
<gene>
    <name evidence="3" type="ORF">Q8814_23110</name>
</gene>
<dbReference type="Pfam" id="PF25583">
    <property type="entry name" value="WCX"/>
    <property type="match status" value="1"/>
</dbReference>
<reference evidence="3 4" key="1">
    <citation type="submission" date="2023-08" db="EMBL/GenBank/DDBJ databases">
        <authorList>
            <person name="Girao M."/>
            <person name="Carvalho M.F."/>
        </authorList>
    </citation>
    <scope>NUCLEOTIDE SEQUENCE [LARGE SCALE GENOMIC DNA]</scope>
    <source>
        <strain evidence="3 4">CC-R104</strain>
    </source>
</reference>
<dbReference type="InterPro" id="IPR026881">
    <property type="entry name" value="WYL_dom"/>
</dbReference>
<accession>A0ABU7JZG2</accession>
<dbReference type="Proteomes" id="UP001331936">
    <property type="component" value="Unassembled WGS sequence"/>
</dbReference>
<evidence type="ECO:0000313" key="4">
    <source>
        <dbReference type="Proteomes" id="UP001331936"/>
    </source>
</evidence>
<evidence type="ECO:0000313" key="3">
    <source>
        <dbReference type="EMBL" id="MEE2034964.1"/>
    </source>
</evidence>
<dbReference type="PROSITE" id="PS52050">
    <property type="entry name" value="WYL"/>
    <property type="match status" value="1"/>
</dbReference>
<keyword evidence="4" id="KW-1185">Reference proteome</keyword>
<organism evidence="3 4">
    <name type="scientific">Rhodococcus chondri</name>
    <dbReference type="NCBI Taxonomy" id="3065941"/>
    <lineage>
        <taxon>Bacteria</taxon>
        <taxon>Bacillati</taxon>
        <taxon>Actinomycetota</taxon>
        <taxon>Actinomycetes</taxon>
        <taxon>Mycobacteriales</taxon>
        <taxon>Nocardiaceae</taxon>
        <taxon>Rhodococcus</taxon>
    </lineage>
</organism>
<dbReference type="InterPro" id="IPR051534">
    <property type="entry name" value="CBASS_pafABC_assoc_protein"/>
</dbReference>
<name>A0ABU7JZG2_9NOCA</name>
<proteinExistence type="predicted"/>
<dbReference type="EMBL" id="JAUZMZ010000210">
    <property type="protein sequence ID" value="MEE2034964.1"/>
    <property type="molecule type" value="Genomic_DNA"/>
</dbReference>
<sequence length="334" mass="36399">MAISKVERLVNLVIALLSTRQFLTAEKIRASVAGYAECASDEAFSRMFERDKNELRDLGIPLETGMPSRFSTVEGYRINRDAYELPEIELTREETAAVAVAAALWDSPELTSAAQGALLKLRAAGVQVDPESAGTVTAVPARARGSEPALQKLLAAVDARRAVRFSHRSAPTDPWTDRTVEPWGVVTVHGRWYLVGHDRDRNAVRTFRLSRIGDDVDAVGPAGAVHIPEGVDLRARVLAATRGGEVAGSARVWVADGRAYELRRLGEEVRRRRIGERDGTVLDVPVRSWEWIGRVVAGQGADALVLDPPELRAEVQRILAGIVTGSATTGEDRR</sequence>
<protein>
    <submittedName>
        <fullName evidence="3">YafY family protein</fullName>
    </submittedName>
</protein>
<dbReference type="InterPro" id="IPR057727">
    <property type="entry name" value="WCX_dom"/>
</dbReference>
<dbReference type="PANTHER" id="PTHR34580:SF3">
    <property type="entry name" value="PROTEIN PAFB"/>
    <property type="match status" value="1"/>
</dbReference>
<comment type="caution">
    <text evidence="3">The sequence shown here is derived from an EMBL/GenBank/DDBJ whole genome shotgun (WGS) entry which is preliminary data.</text>
</comment>
<dbReference type="PANTHER" id="PTHR34580">
    <property type="match status" value="1"/>
</dbReference>
<feature type="domain" description="WCX" evidence="2">
    <location>
        <begin position="249"/>
        <end position="322"/>
    </location>
</feature>
<dbReference type="RefSeq" id="WP_330154310.1">
    <property type="nucleotide sequence ID" value="NZ_JAUZMZ010000210.1"/>
</dbReference>
<evidence type="ECO:0000259" key="2">
    <source>
        <dbReference type="Pfam" id="PF25583"/>
    </source>
</evidence>
<evidence type="ECO:0000259" key="1">
    <source>
        <dbReference type="Pfam" id="PF13280"/>
    </source>
</evidence>
<feature type="domain" description="WYL" evidence="1">
    <location>
        <begin position="149"/>
        <end position="213"/>
    </location>
</feature>